<name>A0A4R6VI33_9PSEU</name>
<feature type="domain" description="IrrE N-terminal-like" evidence="1">
    <location>
        <begin position="89"/>
        <end position="184"/>
    </location>
</feature>
<gene>
    <name evidence="2" type="ORF">EV188_103500</name>
</gene>
<protein>
    <submittedName>
        <fullName evidence="2">Uncharacterized protein DUF955</fullName>
    </submittedName>
</protein>
<dbReference type="Pfam" id="PF06114">
    <property type="entry name" value="Peptidase_M78"/>
    <property type="match status" value="1"/>
</dbReference>
<dbReference type="OrthoDB" id="572608at2"/>
<accession>A0A4R6VI33</accession>
<dbReference type="EMBL" id="SNYO01000003">
    <property type="protein sequence ID" value="TDQ60996.1"/>
    <property type="molecule type" value="Genomic_DNA"/>
</dbReference>
<comment type="caution">
    <text evidence="2">The sequence shown here is derived from an EMBL/GenBank/DDBJ whole genome shotgun (WGS) entry which is preliminary data.</text>
</comment>
<evidence type="ECO:0000313" key="3">
    <source>
        <dbReference type="Proteomes" id="UP000295705"/>
    </source>
</evidence>
<sequence>MRRGFKAQAERQAAELREAAGCSDTETINLHRLAAHLKLEVLAGHRALGDVQPFLDLHAEQPGAFSGATFHLPGDRIVVVYNPVVYESGEVLTARAAQTHGRTRSDVAHEIAHLVLGHKLREIKTIAGYPFLTCDPEQEEEANWLAGCLLLPRPLLLRAARDKEPDDDLAQRTYVTTDMVRFRMNTSGARMQASRGRGRRA</sequence>
<dbReference type="RefSeq" id="WP_133826800.1">
    <property type="nucleotide sequence ID" value="NZ_BAABHR010000011.1"/>
</dbReference>
<organism evidence="2 3">
    <name type="scientific">Actinomycetospora succinea</name>
    <dbReference type="NCBI Taxonomy" id="663603"/>
    <lineage>
        <taxon>Bacteria</taxon>
        <taxon>Bacillati</taxon>
        <taxon>Actinomycetota</taxon>
        <taxon>Actinomycetes</taxon>
        <taxon>Pseudonocardiales</taxon>
        <taxon>Pseudonocardiaceae</taxon>
        <taxon>Actinomycetospora</taxon>
    </lineage>
</organism>
<dbReference type="InterPro" id="IPR010359">
    <property type="entry name" value="IrrE_HExxH"/>
</dbReference>
<dbReference type="AlphaFoldDB" id="A0A4R6VI33"/>
<reference evidence="2 3" key="1">
    <citation type="submission" date="2019-03" db="EMBL/GenBank/DDBJ databases">
        <title>Genomic Encyclopedia of Type Strains, Phase IV (KMG-IV): sequencing the most valuable type-strain genomes for metagenomic binning, comparative biology and taxonomic classification.</title>
        <authorList>
            <person name="Goeker M."/>
        </authorList>
    </citation>
    <scope>NUCLEOTIDE SEQUENCE [LARGE SCALE GENOMIC DNA]</scope>
    <source>
        <strain evidence="2 3">DSM 45775</strain>
    </source>
</reference>
<dbReference type="Proteomes" id="UP000295705">
    <property type="component" value="Unassembled WGS sequence"/>
</dbReference>
<dbReference type="Gene3D" id="1.10.10.2910">
    <property type="match status" value="1"/>
</dbReference>
<proteinExistence type="predicted"/>
<evidence type="ECO:0000259" key="1">
    <source>
        <dbReference type="Pfam" id="PF06114"/>
    </source>
</evidence>
<evidence type="ECO:0000313" key="2">
    <source>
        <dbReference type="EMBL" id="TDQ60996.1"/>
    </source>
</evidence>
<keyword evidence="3" id="KW-1185">Reference proteome</keyword>